<protein>
    <submittedName>
        <fullName evidence="1">Uncharacterized protein</fullName>
    </submittedName>
</protein>
<evidence type="ECO:0000313" key="1">
    <source>
        <dbReference type="EMBL" id="KFE70373.1"/>
    </source>
</evidence>
<comment type="caution">
    <text evidence="1">The sequence shown here is derived from an EMBL/GenBank/DDBJ whole genome shotgun (WGS) entry which is preliminary data.</text>
</comment>
<dbReference type="Proteomes" id="UP000028725">
    <property type="component" value="Unassembled WGS sequence"/>
</dbReference>
<dbReference type="InterPro" id="IPR058292">
    <property type="entry name" value="DUF7986"/>
</dbReference>
<gene>
    <name evidence="1" type="ORF">DB31_5415</name>
</gene>
<dbReference type="RefSeq" id="WP_044185377.1">
    <property type="nucleotide sequence ID" value="NZ_JMCB01000003.1"/>
</dbReference>
<reference evidence="1 2" key="1">
    <citation type="submission" date="2014-04" db="EMBL/GenBank/DDBJ databases">
        <title>Genome assembly of Hyalangium minutum DSM 14724.</title>
        <authorList>
            <person name="Sharma G."/>
            <person name="Subramanian S."/>
        </authorList>
    </citation>
    <scope>NUCLEOTIDE SEQUENCE [LARGE SCALE GENOMIC DNA]</scope>
    <source>
        <strain evidence="1 2">DSM 14724</strain>
    </source>
</reference>
<proteinExistence type="predicted"/>
<dbReference type="AlphaFoldDB" id="A0A085WRR0"/>
<dbReference type="OrthoDB" id="5500404at2"/>
<dbReference type="EMBL" id="JMCB01000003">
    <property type="protein sequence ID" value="KFE70373.1"/>
    <property type="molecule type" value="Genomic_DNA"/>
</dbReference>
<dbReference type="STRING" id="394096.DB31_5415"/>
<name>A0A085WRR0_9BACT</name>
<dbReference type="PATRIC" id="fig|394096.3.peg.1894"/>
<accession>A0A085WRR0</accession>
<dbReference type="Pfam" id="PF25948">
    <property type="entry name" value="DUF7986"/>
    <property type="match status" value="1"/>
</dbReference>
<evidence type="ECO:0000313" key="2">
    <source>
        <dbReference type="Proteomes" id="UP000028725"/>
    </source>
</evidence>
<keyword evidence="2" id="KW-1185">Reference proteome</keyword>
<sequence length="222" mass="25495">MDAPSASPLSYQPYLDELIAFGSQEPRKADLLEAKAEYFRLTGEVFEDDKIFELRMASFLDYYLYDRVSPLTGKTPATELYEQRLQSAAPEEGNAFRSFTETVHGLFEVRKLGKGVIRLRELFSGKDFDVTERRNIAGLETGDVIEARLIPFGGHLLFSAAFCYHPRVAVKAIKAEVKRRKKKEPDRPAKELVWDCAMRALKVERYRQVAVEKLYDFQNKTL</sequence>
<organism evidence="1 2">
    <name type="scientific">Hyalangium minutum</name>
    <dbReference type="NCBI Taxonomy" id="394096"/>
    <lineage>
        <taxon>Bacteria</taxon>
        <taxon>Pseudomonadati</taxon>
        <taxon>Myxococcota</taxon>
        <taxon>Myxococcia</taxon>
        <taxon>Myxococcales</taxon>
        <taxon>Cystobacterineae</taxon>
        <taxon>Archangiaceae</taxon>
        <taxon>Hyalangium</taxon>
    </lineage>
</organism>